<protein>
    <submittedName>
        <fullName evidence="1">Uncharacterized protein</fullName>
    </submittedName>
</protein>
<dbReference type="Proteomes" id="UP000177870">
    <property type="component" value="Chromosome"/>
</dbReference>
<gene>
    <name evidence="1" type="ORF">BJP34_14025</name>
</gene>
<dbReference type="AlphaFoldDB" id="A0A1D8TS41"/>
<accession>A0A1D8TS41</accession>
<evidence type="ECO:0000313" key="2">
    <source>
        <dbReference type="Proteomes" id="UP000177870"/>
    </source>
</evidence>
<evidence type="ECO:0000313" key="1">
    <source>
        <dbReference type="EMBL" id="AOX00425.1"/>
    </source>
</evidence>
<reference evidence="2" key="1">
    <citation type="submission" date="2016-10" db="EMBL/GenBank/DDBJ databases">
        <title>Comparative genomics uncovers the prolific and rare metabolic potential of the cyanobacterial genus Moorea.</title>
        <authorList>
            <person name="Leao T."/>
            <person name="Castelao G."/>
            <person name="Korobeynikov A."/>
            <person name="Monroe E.A."/>
            <person name="Podell S."/>
            <person name="Glukhov E."/>
            <person name="Allen E."/>
            <person name="Gerwick W.H."/>
            <person name="Gerwick L."/>
        </authorList>
    </citation>
    <scope>NUCLEOTIDE SEQUENCE [LARGE SCALE GENOMIC DNA]</scope>
    <source>
        <strain evidence="2">PAL-8-15-08-1</strain>
    </source>
</reference>
<proteinExistence type="predicted"/>
<sequence length="221" mass="26268">MITEKLLDEELLDNEEIISSHDSAIYIDTEEYHISKPLPSFNPLWARILTGRGRKNQILLIRGKFYLTNYRIVFKAREEKSDIFLSTENSINLINSTKNRLHGKIDIFLWDIQLMKRFKSMMTRGLDIYTRNHGNYKFLISFANLEKIIKDFQSMTMKIDEQKVSNLIKFSNKVFIYSSNLMVNERLEEQNKYWLKVNIIVLLIRRMRIPLAIIIAIILFI</sequence>
<dbReference type="KEGG" id="mpro:BJP34_14025"/>
<dbReference type="RefSeq" id="WP_070392886.1">
    <property type="nucleotide sequence ID" value="NZ_CP017599.1"/>
</dbReference>
<dbReference type="EMBL" id="CP017599">
    <property type="protein sequence ID" value="AOX00425.1"/>
    <property type="molecule type" value="Genomic_DNA"/>
</dbReference>
<name>A0A1D8TS41_9CYAN</name>
<organism evidence="1 2">
    <name type="scientific">Moorena producens PAL-8-15-08-1</name>
    <dbReference type="NCBI Taxonomy" id="1458985"/>
    <lineage>
        <taxon>Bacteria</taxon>
        <taxon>Bacillati</taxon>
        <taxon>Cyanobacteriota</taxon>
        <taxon>Cyanophyceae</taxon>
        <taxon>Coleofasciculales</taxon>
        <taxon>Coleofasciculaceae</taxon>
        <taxon>Moorena</taxon>
    </lineage>
</organism>